<comment type="similarity">
    <text evidence="1">Belongs to the protein kinase superfamily. AGC Ser/Thr protein kinase family.</text>
</comment>
<evidence type="ECO:0000313" key="15">
    <source>
        <dbReference type="Proteomes" id="UP001378592"/>
    </source>
</evidence>
<dbReference type="SUPFAM" id="SSF64268">
    <property type="entry name" value="PX domain"/>
    <property type="match status" value="1"/>
</dbReference>
<dbReference type="Gene3D" id="3.30.1520.10">
    <property type="entry name" value="Phox-like domain"/>
    <property type="match status" value="1"/>
</dbReference>
<evidence type="ECO:0000259" key="12">
    <source>
        <dbReference type="PROSITE" id="PS50195"/>
    </source>
</evidence>
<protein>
    <recommendedName>
        <fullName evidence="16">Serine/threonine-protein kinase Sgk3</fullName>
    </recommendedName>
</protein>
<dbReference type="CDD" id="cd05575">
    <property type="entry name" value="STKc_SGK"/>
    <property type="match status" value="1"/>
</dbReference>
<sequence length="497" mass="57612">MCEPIFGQSKRGQPQSPTVCVENTETWEQNKKFTVYKVMVTEDNHTWFVFRRYNEFHKLYEFLKKQVPQPQLKLPGKKLFGNNLDPTFIQSRREGLDAFIRQVMEDNRLVQIPEVREFFHLDRRKLSSEEGSVEESSEDGQKEVTREKVNLGPSERPHARPSDFEFLHVIGKGSFGKVLLARHVIEKQYYAVKVLSKKLIMKRNEAKHIMSERNVLLKNLHHPFLVGLHYSFQTPDKLYFVLDYVNGGELFFHLQRERVFSEARSRFYSAEIASALGYLHAHGIVYRDLKPENLLLDSVGHVILTDFGLSKEGLLPTDTTNTFCGTPEYLAPEVLRKEGYDKSVDWWCLGAVLYEMLYGLPPFYSRNTADMYDRILHKPLVLRSSVSENARDILAKLLHKDQHRRLGSGYRGFDEVKHHQFFKLINWEDLLAKRIPPPFNPNVKHIMDLRNIDPEFTKEPVPASVGHSQPACVLSASVREADEIFAGFSYAPPMDIE</sequence>
<gene>
    <name evidence="14" type="ORF">R5R35_002324</name>
</gene>
<keyword evidence="15" id="KW-1185">Reference proteome</keyword>
<keyword evidence="5 8" id="KW-0547">Nucleotide-binding</keyword>
<feature type="binding site" evidence="8">
    <location>
        <position position="202"/>
    </location>
    <ligand>
        <name>ATP</name>
        <dbReference type="ChEBI" id="CHEBI:30616"/>
    </ligand>
</feature>
<accession>A0AAN9VLE4</accession>
<dbReference type="Gene3D" id="1.10.510.10">
    <property type="entry name" value="Transferase(Phosphotransferase) domain 1"/>
    <property type="match status" value="1"/>
</dbReference>
<dbReference type="Pfam" id="PF00787">
    <property type="entry name" value="PX"/>
    <property type="match status" value="1"/>
</dbReference>
<dbReference type="Proteomes" id="UP001378592">
    <property type="component" value="Unassembled WGS sequence"/>
</dbReference>
<dbReference type="AlphaFoldDB" id="A0AAN9VLE4"/>
<dbReference type="Gene3D" id="3.30.200.20">
    <property type="entry name" value="Phosphorylase Kinase, domain 1"/>
    <property type="match status" value="1"/>
</dbReference>
<evidence type="ECO:0008006" key="16">
    <source>
        <dbReference type="Google" id="ProtNLM"/>
    </source>
</evidence>
<dbReference type="InterPro" id="IPR011009">
    <property type="entry name" value="Kinase-like_dom_sf"/>
</dbReference>
<evidence type="ECO:0000256" key="8">
    <source>
        <dbReference type="PROSITE-ProRule" id="PRU10141"/>
    </source>
</evidence>
<evidence type="ECO:0000256" key="2">
    <source>
        <dbReference type="ARBA" id="ARBA00022527"/>
    </source>
</evidence>
<evidence type="ECO:0000313" key="14">
    <source>
        <dbReference type="EMBL" id="KAK7865446.1"/>
    </source>
</evidence>
<comment type="caution">
    <text evidence="14">The sequence shown here is derived from an EMBL/GenBank/DDBJ whole genome shotgun (WGS) entry which is preliminary data.</text>
</comment>
<evidence type="ECO:0000256" key="3">
    <source>
        <dbReference type="ARBA" id="ARBA00022553"/>
    </source>
</evidence>
<dbReference type="InterPro" id="IPR017892">
    <property type="entry name" value="Pkinase_C"/>
</dbReference>
<dbReference type="FunFam" id="3.30.200.20:FF:000030">
    <property type="entry name" value="Non-specific serine/threonine protein kinase"/>
    <property type="match status" value="1"/>
</dbReference>
<dbReference type="SMART" id="SM00220">
    <property type="entry name" value="S_TKc"/>
    <property type="match status" value="1"/>
</dbReference>
<keyword evidence="6" id="KW-0418">Kinase</keyword>
<feature type="region of interest" description="Disordered" evidence="10">
    <location>
        <begin position="130"/>
        <end position="157"/>
    </location>
</feature>
<proteinExistence type="inferred from homology"/>
<keyword evidence="2 9" id="KW-0723">Serine/threonine-protein kinase</keyword>
<reference evidence="14 15" key="1">
    <citation type="submission" date="2024-03" db="EMBL/GenBank/DDBJ databases">
        <title>The genome assembly and annotation of the cricket Gryllus longicercus Weissman &amp; Gray.</title>
        <authorList>
            <person name="Szrajer S."/>
            <person name="Gray D."/>
            <person name="Ylla G."/>
        </authorList>
    </citation>
    <scope>NUCLEOTIDE SEQUENCE [LARGE SCALE GENOMIC DNA]</scope>
    <source>
        <strain evidence="14">DAG 2021-001</strain>
        <tissue evidence="14">Whole body minus gut</tissue>
    </source>
</reference>
<evidence type="ECO:0000256" key="5">
    <source>
        <dbReference type="ARBA" id="ARBA00022741"/>
    </source>
</evidence>
<evidence type="ECO:0000256" key="6">
    <source>
        <dbReference type="ARBA" id="ARBA00022777"/>
    </source>
</evidence>
<evidence type="ECO:0000259" key="11">
    <source>
        <dbReference type="PROSITE" id="PS50011"/>
    </source>
</evidence>
<dbReference type="InterPro" id="IPR001683">
    <property type="entry name" value="PX_dom"/>
</dbReference>
<feature type="compositionally biased region" description="Basic and acidic residues" evidence="10">
    <location>
        <begin position="139"/>
        <end position="157"/>
    </location>
</feature>
<dbReference type="InterPro" id="IPR036871">
    <property type="entry name" value="PX_dom_sf"/>
</dbReference>
<evidence type="ECO:0000256" key="1">
    <source>
        <dbReference type="ARBA" id="ARBA00009903"/>
    </source>
</evidence>
<dbReference type="SMART" id="SM00133">
    <property type="entry name" value="S_TK_X"/>
    <property type="match status" value="1"/>
</dbReference>
<evidence type="ECO:0000256" key="4">
    <source>
        <dbReference type="ARBA" id="ARBA00022679"/>
    </source>
</evidence>
<name>A0AAN9VLE4_9ORTH</name>
<dbReference type="PROSITE" id="PS00108">
    <property type="entry name" value="PROTEIN_KINASE_ST"/>
    <property type="match status" value="1"/>
</dbReference>
<evidence type="ECO:0000256" key="7">
    <source>
        <dbReference type="ARBA" id="ARBA00022840"/>
    </source>
</evidence>
<keyword evidence="3" id="KW-0597">Phosphoprotein</keyword>
<feature type="domain" description="Protein kinase" evidence="11">
    <location>
        <begin position="164"/>
        <end position="422"/>
    </location>
</feature>
<dbReference type="EMBL" id="JAZDUA010000176">
    <property type="protein sequence ID" value="KAK7865446.1"/>
    <property type="molecule type" value="Genomic_DNA"/>
</dbReference>
<dbReference type="GO" id="GO:0035091">
    <property type="term" value="F:phosphatidylinositol binding"/>
    <property type="evidence" value="ECO:0007669"/>
    <property type="project" value="InterPro"/>
</dbReference>
<organism evidence="14 15">
    <name type="scientific">Gryllus longicercus</name>
    <dbReference type="NCBI Taxonomy" id="2509291"/>
    <lineage>
        <taxon>Eukaryota</taxon>
        <taxon>Metazoa</taxon>
        <taxon>Ecdysozoa</taxon>
        <taxon>Arthropoda</taxon>
        <taxon>Hexapoda</taxon>
        <taxon>Insecta</taxon>
        <taxon>Pterygota</taxon>
        <taxon>Neoptera</taxon>
        <taxon>Polyneoptera</taxon>
        <taxon>Orthoptera</taxon>
        <taxon>Ensifera</taxon>
        <taxon>Gryllidea</taxon>
        <taxon>Grylloidea</taxon>
        <taxon>Gryllidae</taxon>
        <taxon>Gryllinae</taxon>
        <taxon>Gryllus</taxon>
    </lineage>
</organism>
<dbReference type="PANTHER" id="PTHR24351">
    <property type="entry name" value="RIBOSOMAL PROTEIN S6 KINASE"/>
    <property type="match status" value="1"/>
</dbReference>
<dbReference type="PROSITE" id="PS50195">
    <property type="entry name" value="PX"/>
    <property type="match status" value="1"/>
</dbReference>
<dbReference type="GO" id="GO:0004674">
    <property type="term" value="F:protein serine/threonine kinase activity"/>
    <property type="evidence" value="ECO:0007669"/>
    <property type="project" value="UniProtKB-KW"/>
</dbReference>
<evidence type="ECO:0000259" key="13">
    <source>
        <dbReference type="PROSITE" id="PS51285"/>
    </source>
</evidence>
<dbReference type="GO" id="GO:0005524">
    <property type="term" value="F:ATP binding"/>
    <property type="evidence" value="ECO:0007669"/>
    <property type="project" value="UniProtKB-UniRule"/>
</dbReference>
<keyword evidence="7 8" id="KW-0067">ATP-binding</keyword>
<dbReference type="FunFam" id="1.10.510.10:FF:000008">
    <property type="entry name" value="Non-specific serine/threonine protein kinase"/>
    <property type="match status" value="1"/>
</dbReference>
<feature type="domain" description="AGC-kinase C-terminal" evidence="13">
    <location>
        <begin position="423"/>
        <end position="497"/>
    </location>
</feature>
<feature type="domain" description="PX" evidence="12">
    <location>
        <begin position="14"/>
        <end position="126"/>
    </location>
</feature>
<dbReference type="PROSITE" id="PS51285">
    <property type="entry name" value="AGC_KINASE_CTER"/>
    <property type="match status" value="1"/>
</dbReference>
<dbReference type="PROSITE" id="PS50011">
    <property type="entry name" value="PROTEIN_KINASE_DOM"/>
    <property type="match status" value="1"/>
</dbReference>
<dbReference type="InterPro" id="IPR000719">
    <property type="entry name" value="Prot_kinase_dom"/>
</dbReference>
<evidence type="ECO:0000256" key="9">
    <source>
        <dbReference type="RuleBase" id="RU000304"/>
    </source>
</evidence>
<dbReference type="SMART" id="SM00312">
    <property type="entry name" value="PX"/>
    <property type="match status" value="1"/>
</dbReference>
<dbReference type="SUPFAM" id="SSF56112">
    <property type="entry name" value="Protein kinase-like (PK-like)"/>
    <property type="match status" value="1"/>
</dbReference>
<dbReference type="PROSITE" id="PS00107">
    <property type="entry name" value="PROTEIN_KINASE_ATP"/>
    <property type="match status" value="1"/>
</dbReference>
<dbReference type="InterPro" id="IPR017441">
    <property type="entry name" value="Protein_kinase_ATP_BS"/>
</dbReference>
<evidence type="ECO:0000256" key="10">
    <source>
        <dbReference type="SAM" id="MobiDB-lite"/>
    </source>
</evidence>
<dbReference type="Pfam" id="PF00433">
    <property type="entry name" value="Pkinase_C"/>
    <property type="match status" value="1"/>
</dbReference>
<keyword evidence="4" id="KW-0808">Transferase</keyword>
<dbReference type="InterPro" id="IPR008271">
    <property type="entry name" value="Ser/Thr_kinase_AS"/>
</dbReference>
<dbReference type="InterPro" id="IPR000961">
    <property type="entry name" value="AGC-kinase_C"/>
</dbReference>
<dbReference type="Pfam" id="PF00069">
    <property type="entry name" value="Pkinase"/>
    <property type="match status" value="1"/>
</dbReference>